<proteinExistence type="inferred from homology"/>
<keyword evidence="5" id="KW-1185">Reference proteome</keyword>
<dbReference type="Proteomes" id="UP001194746">
    <property type="component" value="Unassembled WGS sequence"/>
</dbReference>
<keyword evidence="2" id="KW-0813">Transport</keyword>
<reference evidence="4" key="1">
    <citation type="journal article" date="2019" name="Beilstein J. Org. Chem.">
        <title>Nanangenines: drimane sesquiterpenoids as the dominant metabolite cohort of a novel Australian fungus, Aspergillus nanangensis.</title>
        <authorList>
            <person name="Lacey H.J."/>
            <person name="Gilchrist C.L.M."/>
            <person name="Crombie A."/>
            <person name="Kalaitzis J.A."/>
            <person name="Vuong D."/>
            <person name="Rutledge P.J."/>
            <person name="Turner P."/>
            <person name="Pitt J.I."/>
            <person name="Lacey E."/>
            <person name="Chooi Y.H."/>
            <person name="Piggott A.M."/>
        </authorList>
    </citation>
    <scope>NUCLEOTIDE SEQUENCE</scope>
    <source>
        <strain evidence="4">MST-FP2251</strain>
    </source>
</reference>
<comment type="similarity">
    <text evidence="1">Belongs to the MOG1 family.</text>
</comment>
<comment type="caution">
    <text evidence="4">The sequence shown here is derived from an EMBL/GenBank/DDBJ whole genome shotgun (WGS) entry which is preliminary data.</text>
</comment>
<dbReference type="Gene3D" id="3.40.1000.10">
    <property type="entry name" value="Mog1/PsbP, alpha/beta/alpha sandwich"/>
    <property type="match status" value="1"/>
</dbReference>
<dbReference type="GO" id="GO:0005634">
    <property type="term" value="C:nucleus"/>
    <property type="evidence" value="ECO:0007669"/>
    <property type="project" value="TreeGrafter"/>
</dbReference>
<dbReference type="EMBL" id="VCAU01000048">
    <property type="protein sequence ID" value="KAF9888358.1"/>
    <property type="molecule type" value="Genomic_DNA"/>
</dbReference>
<dbReference type="GO" id="GO:0031267">
    <property type="term" value="F:small GTPase binding"/>
    <property type="evidence" value="ECO:0007669"/>
    <property type="project" value="TreeGrafter"/>
</dbReference>
<dbReference type="PANTHER" id="PTHR15837">
    <property type="entry name" value="RAN GUANINE NUCLEOTIDE RELEASE FACTOR"/>
    <property type="match status" value="1"/>
</dbReference>
<dbReference type="GO" id="GO:0005085">
    <property type="term" value="F:guanyl-nucleotide exchange factor activity"/>
    <property type="evidence" value="ECO:0007669"/>
    <property type="project" value="TreeGrafter"/>
</dbReference>
<gene>
    <name evidence="4" type="ORF">FE257_008791</name>
</gene>
<evidence type="ECO:0000313" key="5">
    <source>
        <dbReference type="Proteomes" id="UP001194746"/>
    </source>
</evidence>
<protein>
    <recommendedName>
        <fullName evidence="6">Mog1p/PsbP-like protein</fullName>
    </recommendedName>
</protein>
<dbReference type="SUPFAM" id="SSF55724">
    <property type="entry name" value="Mog1p/PsbP-like"/>
    <property type="match status" value="1"/>
</dbReference>
<organism evidence="4 5">
    <name type="scientific">Aspergillus nanangensis</name>
    <dbReference type="NCBI Taxonomy" id="2582783"/>
    <lineage>
        <taxon>Eukaryota</taxon>
        <taxon>Fungi</taxon>
        <taxon>Dikarya</taxon>
        <taxon>Ascomycota</taxon>
        <taxon>Pezizomycotina</taxon>
        <taxon>Eurotiomycetes</taxon>
        <taxon>Eurotiomycetidae</taxon>
        <taxon>Eurotiales</taxon>
        <taxon>Aspergillaceae</taxon>
        <taxon>Aspergillus</taxon>
        <taxon>Aspergillus subgen. Circumdati</taxon>
    </lineage>
</organism>
<name>A0AAD4GUD2_ASPNN</name>
<sequence>MAITFTPQDFYGGAIKGTIPQDWIDASTLREIPDHQELFLSPTTLSSQIIEVNQYVPADEAADAPIQHLSTTSLDPAVRYHIHDLCDPGDKWESITAADQVTMARMPNVPAYSGHAIMTSLTRQRRGAQSESLGGAAAGSSAEGGLESKVSVHYLIVRLERQGTDLVVFFNVPHQEFGSEALRQEEELAQKAIRTLVGTLEIVDWGLFA</sequence>
<dbReference type="AlphaFoldDB" id="A0AAD4GUD2"/>
<reference evidence="4" key="2">
    <citation type="submission" date="2020-02" db="EMBL/GenBank/DDBJ databases">
        <authorList>
            <person name="Gilchrist C.L.M."/>
            <person name="Chooi Y.-H."/>
        </authorList>
    </citation>
    <scope>NUCLEOTIDE SEQUENCE</scope>
    <source>
        <strain evidence="4">MST-FP2251</strain>
    </source>
</reference>
<evidence type="ECO:0000256" key="2">
    <source>
        <dbReference type="ARBA" id="ARBA00022448"/>
    </source>
</evidence>
<dbReference type="PANTHER" id="PTHR15837:SF0">
    <property type="entry name" value="RAN GUANINE NUCLEOTIDE RELEASE FACTOR"/>
    <property type="match status" value="1"/>
</dbReference>
<keyword evidence="3" id="KW-0653">Protein transport</keyword>
<dbReference type="InterPro" id="IPR016123">
    <property type="entry name" value="Mog1/PsbP_a/b/a-sand"/>
</dbReference>
<evidence type="ECO:0000313" key="4">
    <source>
        <dbReference type="EMBL" id="KAF9888358.1"/>
    </source>
</evidence>
<evidence type="ECO:0000256" key="1">
    <source>
        <dbReference type="ARBA" id="ARBA00010307"/>
    </source>
</evidence>
<dbReference type="GO" id="GO:0006606">
    <property type="term" value="P:protein import into nucleus"/>
    <property type="evidence" value="ECO:0007669"/>
    <property type="project" value="TreeGrafter"/>
</dbReference>
<evidence type="ECO:0008006" key="6">
    <source>
        <dbReference type="Google" id="ProtNLM"/>
    </source>
</evidence>
<accession>A0AAD4GUD2</accession>
<dbReference type="Pfam" id="PF04603">
    <property type="entry name" value="Mog1"/>
    <property type="match status" value="1"/>
</dbReference>
<dbReference type="InterPro" id="IPR007681">
    <property type="entry name" value="Mog1"/>
</dbReference>
<evidence type="ECO:0000256" key="3">
    <source>
        <dbReference type="ARBA" id="ARBA00022927"/>
    </source>
</evidence>